<dbReference type="SMART" id="SM00267">
    <property type="entry name" value="GGDEF"/>
    <property type="match status" value="1"/>
</dbReference>
<comment type="catalytic activity">
    <reaction evidence="2">
        <text>2 GTP = 3',3'-c-di-GMP + 2 diphosphate</text>
        <dbReference type="Rhea" id="RHEA:24898"/>
        <dbReference type="ChEBI" id="CHEBI:33019"/>
        <dbReference type="ChEBI" id="CHEBI:37565"/>
        <dbReference type="ChEBI" id="CHEBI:58805"/>
        <dbReference type="EC" id="2.7.7.65"/>
    </reaction>
</comment>
<dbReference type="OrthoDB" id="5512413at2"/>
<feature type="transmembrane region" description="Helical" evidence="3">
    <location>
        <begin position="229"/>
        <end position="255"/>
    </location>
</feature>
<dbReference type="PANTHER" id="PTHR45138:SF9">
    <property type="entry name" value="DIGUANYLATE CYCLASE DGCM-RELATED"/>
    <property type="match status" value="1"/>
</dbReference>
<name>A0A1X0YEP0_9BACT</name>
<dbReference type="EMBL" id="NAAD01000001">
    <property type="protein sequence ID" value="ORJ63606.1"/>
    <property type="molecule type" value="Genomic_DNA"/>
</dbReference>
<dbReference type="NCBIfam" id="TIGR00254">
    <property type="entry name" value="GGDEF"/>
    <property type="match status" value="1"/>
</dbReference>
<dbReference type="InterPro" id="IPR050469">
    <property type="entry name" value="Diguanylate_Cyclase"/>
</dbReference>
<keyword evidence="6" id="KW-1185">Reference proteome</keyword>
<organism evidence="5 6">
    <name type="scientific">Geothermobacter hydrogeniphilus</name>
    <dbReference type="NCBI Taxonomy" id="1969733"/>
    <lineage>
        <taxon>Bacteria</taxon>
        <taxon>Pseudomonadati</taxon>
        <taxon>Thermodesulfobacteriota</taxon>
        <taxon>Desulfuromonadia</taxon>
        <taxon>Desulfuromonadales</taxon>
        <taxon>Geothermobacteraceae</taxon>
        <taxon>Geothermobacter</taxon>
    </lineage>
</organism>
<evidence type="ECO:0000256" key="3">
    <source>
        <dbReference type="SAM" id="Phobius"/>
    </source>
</evidence>
<dbReference type="AlphaFoldDB" id="A0A1X0YEP0"/>
<keyword evidence="3" id="KW-0812">Transmembrane</keyword>
<evidence type="ECO:0000259" key="4">
    <source>
        <dbReference type="PROSITE" id="PS50887"/>
    </source>
</evidence>
<keyword evidence="3" id="KW-0472">Membrane</keyword>
<feature type="domain" description="GGDEF" evidence="4">
    <location>
        <begin position="308"/>
        <end position="441"/>
    </location>
</feature>
<dbReference type="SUPFAM" id="SSF103190">
    <property type="entry name" value="Sensory domain-like"/>
    <property type="match status" value="1"/>
</dbReference>
<dbReference type="InterPro" id="IPR000160">
    <property type="entry name" value="GGDEF_dom"/>
</dbReference>
<keyword evidence="3" id="KW-1133">Transmembrane helix</keyword>
<dbReference type="InterPro" id="IPR029787">
    <property type="entry name" value="Nucleotide_cyclase"/>
</dbReference>
<dbReference type="PANTHER" id="PTHR45138">
    <property type="entry name" value="REGULATORY COMPONENTS OF SENSORY TRANSDUCTION SYSTEM"/>
    <property type="match status" value="1"/>
</dbReference>
<gene>
    <name evidence="5" type="ORF">B5V00_01705</name>
</gene>
<dbReference type="Gene3D" id="3.30.70.270">
    <property type="match status" value="1"/>
</dbReference>
<sequence>MMIFAKLGCVDPGLRLCRYAAGLKAIFSGAVMKTSSSVTTTPRQPSRLLQLMVIVAMISISVILILVGSGIYQVFERQLVQIAEKDAIQAGNDLLHREAASLLRTGPQGQIDLAVDMDRLAQFDQRLRQTLKPFNIVKVTIFSPEWVVLYSSDRSLIGTNEFGNDRLNRALKGTPDSQLVQHEKISRPGEPRPSVVDVVESYIPIRVGNGQVIGCFEIYRDVTRYRQDLLTGVIASVLLLLLVLLGVFGLSYLFLRQAARRLQAAQDEIRRATILDELTGVANRREILQRAGIEISRMQRLEEQALENCLALLVIDVDHLHLINQEYGRAAGDDVLRGLSQRLAGELRGYDALGRYGGEEFLVVLPASTRSGAQAAAERFCQKVRSAPFVVDNLEIEVTVSIGLAIVKVHEPSFEPALKRAMEALARAKQQGCNCVVGSEAIDPPDHPARIMSA</sequence>
<dbReference type="InterPro" id="IPR029151">
    <property type="entry name" value="Sensor-like_sf"/>
</dbReference>
<comment type="caution">
    <text evidence="5">The sequence shown here is derived from an EMBL/GenBank/DDBJ whole genome shotgun (WGS) entry which is preliminary data.</text>
</comment>
<dbReference type="InterPro" id="IPR043128">
    <property type="entry name" value="Rev_trsase/Diguanyl_cyclase"/>
</dbReference>
<dbReference type="SUPFAM" id="SSF55073">
    <property type="entry name" value="Nucleotide cyclase"/>
    <property type="match status" value="1"/>
</dbReference>
<protein>
    <recommendedName>
        <fullName evidence="1">diguanylate cyclase</fullName>
        <ecNumber evidence="1">2.7.7.65</ecNumber>
    </recommendedName>
</protein>
<dbReference type="EC" id="2.7.7.65" evidence="1"/>
<accession>A0A1X0YEP0</accession>
<evidence type="ECO:0000256" key="2">
    <source>
        <dbReference type="ARBA" id="ARBA00034247"/>
    </source>
</evidence>
<feature type="transmembrane region" description="Helical" evidence="3">
    <location>
        <begin position="48"/>
        <end position="75"/>
    </location>
</feature>
<dbReference type="Pfam" id="PF00990">
    <property type="entry name" value="GGDEF"/>
    <property type="match status" value="1"/>
</dbReference>
<evidence type="ECO:0000256" key="1">
    <source>
        <dbReference type="ARBA" id="ARBA00012528"/>
    </source>
</evidence>
<dbReference type="Proteomes" id="UP000193136">
    <property type="component" value="Unassembled WGS sequence"/>
</dbReference>
<dbReference type="STRING" id="1969733.B5V00_01705"/>
<evidence type="ECO:0000313" key="6">
    <source>
        <dbReference type="Proteomes" id="UP000193136"/>
    </source>
</evidence>
<dbReference type="PROSITE" id="PS50887">
    <property type="entry name" value="GGDEF"/>
    <property type="match status" value="1"/>
</dbReference>
<proteinExistence type="predicted"/>
<dbReference type="CDD" id="cd01949">
    <property type="entry name" value="GGDEF"/>
    <property type="match status" value="1"/>
</dbReference>
<reference evidence="5 6" key="1">
    <citation type="submission" date="2017-03" db="EMBL/GenBank/DDBJ databases">
        <title>Genome sequence of Geothermobacter sp. EPR-M, Deep-Sea Iron Reducer.</title>
        <authorList>
            <person name="Tully B."/>
            <person name="Savalia P."/>
            <person name="Abuyen K."/>
            <person name="Baughan C."/>
            <person name="Romero E."/>
            <person name="Ronkowski C."/>
            <person name="Torres B."/>
            <person name="Tremblay J."/>
            <person name="Trujillo A."/>
            <person name="Tyler M."/>
            <person name="Perez-Rodriguez I."/>
            <person name="Amend J."/>
        </authorList>
    </citation>
    <scope>NUCLEOTIDE SEQUENCE [LARGE SCALE GENOMIC DNA]</scope>
    <source>
        <strain evidence="5 6">EPR-M</strain>
    </source>
</reference>
<evidence type="ECO:0000313" key="5">
    <source>
        <dbReference type="EMBL" id="ORJ63606.1"/>
    </source>
</evidence>
<dbReference type="GO" id="GO:0052621">
    <property type="term" value="F:diguanylate cyclase activity"/>
    <property type="evidence" value="ECO:0007669"/>
    <property type="project" value="UniProtKB-EC"/>
</dbReference>